<dbReference type="Proteomes" id="UP000683139">
    <property type="component" value="Unassembled WGS sequence"/>
</dbReference>
<reference evidence="2" key="1">
    <citation type="submission" date="2021-03" db="EMBL/GenBank/DDBJ databases">
        <title>Antimicrobial resistance genes in bacteria isolated from Japanese honey, and their potential for conferring macrolide and lincosamide resistance in the American foulbrood pathogen Paenibacillus larvae.</title>
        <authorList>
            <person name="Okamoto M."/>
            <person name="Kumagai M."/>
            <person name="Kanamori H."/>
            <person name="Takamatsu D."/>
        </authorList>
    </citation>
    <scope>NUCLEOTIDE SEQUENCE</scope>
    <source>
        <strain evidence="2">J40TS1</strain>
    </source>
</reference>
<sequence length="77" mass="8228">MLVTVMATSSDKHVQDLITGGEVSGLSEQAIKLTASIHGINVAYFVIILVGVASLLLSFFINIASKEVKLKVKIEQV</sequence>
<dbReference type="EMBL" id="BOSE01000002">
    <property type="protein sequence ID" value="GIP16010.1"/>
    <property type="molecule type" value="Genomic_DNA"/>
</dbReference>
<protein>
    <submittedName>
        <fullName evidence="2">Uncharacterized protein</fullName>
    </submittedName>
</protein>
<accession>A0A920CX68</accession>
<evidence type="ECO:0000313" key="2">
    <source>
        <dbReference type="EMBL" id="GIP16010.1"/>
    </source>
</evidence>
<comment type="caution">
    <text evidence="2">The sequence shown here is derived from an EMBL/GenBank/DDBJ whole genome shotgun (WGS) entry which is preliminary data.</text>
</comment>
<gene>
    <name evidence="2" type="ORF">J40TS1_16520</name>
</gene>
<evidence type="ECO:0000313" key="3">
    <source>
        <dbReference type="Proteomes" id="UP000683139"/>
    </source>
</evidence>
<keyword evidence="1" id="KW-1133">Transmembrane helix</keyword>
<keyword evidence="1" id="KW-0472">Membrane</keyword>
<keyword evidence="1" id="KW-0812">Transmembrane</keyword>
<organism evidence="2 3">
    <name type="scientific">Paenibacillus montaniterrae</name>
    <dbReference type="NCBI Taxonomy" id="429341"/>
    <lineage>
        <taxon>Bacteria</taxon>
        <taxon>Bacillati</taxon>
        <taxon>Bacillota</taxon>
        <taxon>Bacilli</taxon>
        <taxon>Bacillales</taxon>
        <taxon>Paenibacillaceae</taxon>
        <taxon>Paenibacillus</taxon>
    </lineage>
</organism>
<dbReference type="AlphaFoldDB" id="A0A920CX68"/>
<keyword evidence="3" id="KW-1185">Reference proteome</keyword>
<feature type="transmembrane region" description="Helical" evidence="1">
    <location>
        <begin position="42"/>
        <end position="64"/>
    </location>
</feature>
<name>A0A920CX68_9BACL</name>
<proteinExistence type="predicted"/>
<evidence type="ECO:0000256" key="1">
    <source>
        <dbReference type="SAM" id="Phobius"/>
    </source>
</evidence>